<dbReference type="EMBL" id="MF324914">
    <property type="protein sequence ID" value="ASR85600.1"/>
    <property type="molecule type" value="Genomic_DNA"/>
</dbReference>
<proteinExistence type="predicted"/>
<name>A0A222ZNJ6_9CAUD</name>
<accession>A0A222ZNJ6</accession>
<evidence type="ECO:0000313" key="3">
    <source>
        <dbReference type="Proteomes" id="UP000226065"/>
    </source>
</evidence>
<evidence type="ECO:0000256" key="1">
    <source>
        <dbReference type="SAM" id="MobiDB-lite"/>
    </source>
</evidence>
<keyword evidence="3" id="KW-1185">Reference proteome</keyword>
<evidence type="ECO:0000313" key="2">
    <source>
        <dbReference type="EMBL" id="ASR85600.1"/>
    </source>
</evidence>
<protein>
    <submittedName>
        <fullName evidence="2">Uncharacterized protein</fullName>
    </submittedName>
</protein>
<dbReference type="GeneID" id="60322904"/>
<reference evidence="2 3" key="1">
    <citation type="submission" date="2017-06" db="EMBL/GenBank/DDBJ databases">
        <authorList>
            <person name="Tobias T."/>
            <person name="Darnell A."/>
            <person name="Downs E."/>
            <person name="Draper R."/>
            <person name="Fishman F."/>
            <person name="Harders C."/>
            <person name="Isola J."/>
            <person name="Keiser K."/>
            <person name="Knight T."/>
            <person name="Lindquist A."/>
            <person name="Mozdren S."/>
            <person name="Obiri-Yeboah D."/>
            <person name="Oostindie M."/>
            <person name="Pearce C."/>
            <person name="Pelyhes D."/>
            <person name="Peterson J."/>
            <person name="Smith S."/>
            <person name="Vroom A."/>
            <person name="Stukey J."/>
            <person name="Best A."/>
            <person name="Garlena R.A."/>
            <person name="Russell D.A."/>
            <person name="Pope W.H."/>
            <person name="Jacobs-Sera D."/>
            <person name="Hendrix R.W."/>
            <person name="Hatfull G.F."/>
        </authorList>
    </citation>
    <scope>NUCLEOTIDE SEQUENCE [LARGE SCALE GENOMIC DNA]</scope>
</reference>
<feature type="region of interest" description="Disordered" evidence="1">
    <location>
        <begin position="33"/>
        <end position="81"/>
    </location>
</feature>
<sequence>MRPAHTAAALLAALAGHHASPAQRRAYGRAIDGGAFPSTREEITKWPYPKPSARFSPRSLPRWPPLSPKLSPTRWPRRCPA</sequence>
<dbReference type="Proteomes" id="UP000226065">
    <property type="component" value="Segment"/>
</dbReference>
<dbReference type="RefSeq" id="YP_009951469.1">
    <property type="nucleotide sequence ID" value="NC_051601.1"/>
</dbReference>
<organism evidence="2 3">
    <name type="scientific">Mycobacterium phage Krueger</name>
    <dbReference type="NCBI Taxonomy" id="2015820"/>
    <lineage>
        <taxon>Viruses</taxon>
        <taxon>Duplodnaviria</taxon>
        <taxon>Heunggongvirae</taxon>
        <taxon>Uroviricota</taxon>
        <taxon>Caudoviricetes</taxon>
        <taxon>Weiservirinae</taxon>
        <taxon>Unicornvirus</taxon>
        <taxon>Unicornvirus krueger</taxon>
    </lineage>
</organism>
<gene>
    <name evidence="2" type="primary">98</name>
    <name evidence="2" type="ORF">SEA_KRUEGER_98</name>
</gene>
<dbReference type="KEGG" id="vg:60322904"/>